<gene>
    <name evidence="9" type="ORF">Tci_005687</name>
</gene>
<dbReference type="GO" id="GO:0003676">
    <property type="term" value="F:nucleic acid binding"/>
    <property type="evidence" value="ECO:0007669"/>
    <property type="project" value="InterPro"/>
</dbReference>
<evidence type="ECO:0000259" key="8">
    <source>
        <dbReference type="Pfam" id="PF24626"/>
    </source>
</evidence>
<keyword evidence="2" id="KW-0378">Hydrolase</keyword>
<dbReference type="InterPro" id="IPR012337">
    <property type="entry name" value="RNaseH-like_sf"/>
</dbReference>
<feature type="region of interest" description="Disordered" evidence="4">
    <location>
        <begin position="1319"/>
        <end position="1360"/>
    </location>
</feature>
<feature type="compositionally biased region" description="Acidic residues" evidence="4">
    <location>
        <begin position="1678"/>
        <end position="1698"/>
    </location>
</feature>
<dbReference type="InterPro" id="IPR036397">
    <property type="entry name" value="RNaseH_sf"/>
</dbReference>
<keyword evidence="5" id="KW-1133">Transmembrane helix</keyword>
<keyword evidence="5" id="KW-0812">Transmembrane</keyword>
<evidence type="ECO:0000256" key="3">
    <source>
        <dbReference type="SAM" id="Coils"/>
    </source>
</evidence>
<dbReference type="Pfam" id="PF07727">
    <property type="entry name" value="RVT_2"/>
    <property type="match status" value="1"/>
</dbReference>
<feature type="domain" description="GAG-pre-integrase" evidence="7">
    <location>
        <begin position="219"/>
        <end position="291"/>
    </location>
</feature>
<dbReference type="InterPro" id="IPR039537">
    <property type="entry name" value="Retrotran_Ty1/copia-like"/>
</dbReference>
<feature type="domain" description="Reverse transcriptase Ty1/copia-type" evidence="6">
    <location>
        <begin position="786"/>
        <end position="870"/>
    </location>
</feature>
<dbReference type="EMBL" id="BKCJ010000494">
    <property type="protein sequence ID" value="GEU33709.1"/>
    <property type="molecule type" value="Genomic_DNA"/>
</dbReference>
<dbReference type="SUPFAM" id="SSF53098">
    <property type="entry name" value="Ribonuclease H-like"/>
    <property type="match status" value="1"/>
</dbReference>
<protein>
    <submittedName>
        <fullName evidence="9">Putative ribonuclease H-like domain-containing protein</fullName>
    </submittedName>
</protein>
<dbReference type="PANTHER" id="PTHR42648">
    <property type="entry name" value="TRANSPOSASE, PUTATIVE-RELATED"/>
    <property type="match status" value="1"/>
</dbReference>
<evidence type="ECO:0000259" key="7">
    <source>
        <dbReference type="Pfam" id="PF13976"/>
    </source>
</evidence>
<dbReference type="GO" id="GO:0016787">
    <property type="term" value="F:hydrolase activity"/>
    <property type="evidence" value="ECO:0007669"/>
    <property type="project" value="UniProtKB-KW"/>
</dbReference>
<evidence type="ECO:0000256" key="5">
    <source>
        <dbReference type="SAM" id="Phobius"/>
    </source>
</evidence>
<dbReference type="Pfam" id="PF13976">
    <property type="entry name" value="gag_pre-integrs"/>
    <property type="match status" value="1"/>
</dbReference>
<dbReference type="Pfam" id="PF24626">
    <property type="entry name" value="SH3_Tf2-1"/>
    <property type="match status" value="1"/>
</dbReference>
<dbReference type="InterPro" id="IPR056924">
    <property type="entry name" value="SH3_Tf2-1"/>
</dbReference>
<name>A0A6L2JA03_TANCI</name>
<evidence type="ECO:0000256" key="2">
    <source>
        <dbReference type="ARBA" id="ARBA00022801"/>
    </source>
</evidence>
<feature type="transmembrane region" description="Helical" evidence="5">
    <location>
        <begin position="1706"/>
        <end position="1732"/>
    </location>
</feature>
<comment type="caution">
    <text evidence="9">The sequence shown here is derived from an EMBL/GenBank/DDBJ whole genome shotgun (WGS) entry which is preliminary data.</text>
</comment>
<keyword evidence="5" id="KW-0472">Membrane</keyword>
<dbReference type="CDD" id="cd09272">
    <property type="entry name" value="RNase_HI_RT_Ty1"/>
    <property type="match status" value="1"/>
</dbReference>
<dbReference type="Gene3D" id="3.30.420.10">
    <property type="entry name" value="Ribonuclease H-like superfamily/Ribonuclease H"/>
    <property type="match status" value="1"/>
</dbReference>
<dbReference type="GO" id="GO:0046872">
    <property type="term" value="F:metal ion binding"/>
    <property type="evidence" value="ECO:0007669"/>
    <property type="project" value="UniProtKB-KW"/>
</dbReference>
<evidence type="ECO:0000256" key="1">
    <source>
        <dbReference type="ARBA" id="ARBA00022723"/>
    </source>
</evidence>
<evidence type="ECO:0000259" key="6">
    <source>
        <dbReference type="Pfam" id="PF07727"/>
    </source>
</evidence>
<dbReference type="PANTHER" id="PTHR42648:SF18">
    <property type="entry name" value="RETROTRANSPOSON, UNCLASSIFIED-LIKE PROTEIN"/>
    <property type="match status" value="1"/>
</dbReference>
<feature type="domain" description="Tf2-1-like SH3-like" evidence="8">
    <location>
        <begin position="542"/>
        <end position="606"/>
    </location>
</feature>
<sequence>MPNPEDITDPTTAMNMTLALMAKAFKLNYSTPTNNNQRISSNPRNRYIAQPGMNMGQDRQVQMVGGNGGNQFRQYAGQNVGNLNGYNDVQNVGNQNPNGNGNLVVARDEGNATGHNGNQIRCYNCRGVADLDEIEEVNANCILMANLQQASTSGTQTDKAPVYDSDRSAEGYFIEGLGHNLFSVGQFCDSDLEVALRRNACFVRNLEGFDLLKGNRSTNLYTINLHEMASAFPICLMARASSTKSWLWHQRLSHLNCETINDLAENDLVSSLPKFKYHKEHLCSSCEQGKSKRASHPPKPVPNSRQRLHLLHMDLCGPMRIASINGKRHVLVIVDDSSRYTWVQFLRSKDEAPEAKAIATACFTQNRSIIHRRFNKTPYELINGRKLDISFLHVFGALCYPKNDHEDIGKLGAKGDIGFFIGYSTNSWLQSMTSRQINSGLDLTNAPSTITTQQPTGGELDLLFEANYHASIKDAPFEALHGRKCRSPVCLAKVGEAHLLGPKIVQETTEKIIQIKQRFQDACDRQKSYANLKRKPMEYKVGDRVMLKVSPWKGVVRFGKRGKLNPKYIGPFKVLEKVGSVAYKLELPLELSKVHNTFHLSNLKKFCANEPLDVLLDELHFDDKLHFIEGPVEIMNIVLVIKPHNKTPYELLIGRSQNIDFMKPFGCPVTILNTLDHLDKFEGKADEGFLVGYSINRDEGVSKGSEIVDQEMTNRSTQDVNTARPCINSANTNINTGSLNINIVGSNDLSMPSLEETGIFDDVYDDTEVGAEADINNLELSTVISPIPITRMDVKSAFLYGTIEKEVYVCQPTGFEDLHFPNKVYKVEKALYGLYKASRAWYETLSTYLLENGFRRGTIDKTLFIKKDRDDAQEIPNEFYKGTHILLRIADDKQSNGAYKVLIKDAEAKDVDVHLYKSMIGSLMYLTTSRPDIIFDVCACARFQVTPKTSYLYVVERIFRYLKGQPKLGLWYSRDSPFDLKAFSDSDYTGASLDRKSTTGEYVATASCCEQVLWIQNQMLDYGLNFMNTKLYIENESIICIVKNPVFHSKTKHIEIRHHFIRDSYEKKLIQVIKIHTDHNVADLLIKTFDMAFVMNLEFKLVVEQTLVLNGCLDWIATVSKNEIQVKTVNEDVWLQALVDEKKVNVNEASIRYDLRLDDAESTACLPNAAIFKELTRMGHKEEENSWIKRLYKVGLSARVESSEDEEGRMNDQDMFGVNDLDGDELVVDVSAREKEEQSKKVAEKEVSNVDPVTNAGKVVTTVDVEASAALTTTTTDDGLTLAYTLIEIKAAKPKALTTAATTFTVVSIRPKEKGIIMKEPSETPSPKPIVSYQQPSQPKDKGKAKMVEPEKPLKKKDQVALDEEVARKLEAQMKALVEQLQAQEKEQLSIEERSKILAELIESRRKDSRGKVKKTQAEVTEGSFKRAGDEIEKKSAKKQREEKLLIIRAEGNSQNYLTFRTMFKNFKREDLKVLRSIVKERFKKTKPVDDMNNLLFQTLKTMFEHHVEDNIWKYRQEAVKVHNRNFLIPVLVEKMYPFTNNILHQLWKDVRLQVDYEVEMAYDLLRLIKSLGFSVLTARNLDILLRNAQSRKGLKTPHTDEEIDEQELEAHYIYMAKIQEVLTTDSSTNSEPLEHVQNDAGYNVFANDLQHSEQSESISNTCLVETDDGNVIPDSPDMCDDDIQNDQNDVESDDERDGDWWCDGYSWSGVVVTGGVVVGTGGAVVRVFVWIKRGRRYEKMLTDEEDKKKNR</sequence>
<organism evidence="9">
    <name type="scientific">Tanacetum cinerariifolium</name>
    <name type="common">Dalmatian daisy</name>
    <name type="synonym">Chrysanthemum cinerariifolium</name>
    <dbReference type="NCBI Taxonomy" id="118510"/>
    <lineage>
        <taxon>Eukaryota</taxon>
        <taxon>Viridiplantae</taxon>
        <taxon>Streptophyta</taxon>
        <taxon>Embryophyta</taxon>
        <taxon>Tracheophyta</taxon>
        <taxon>Spermatophyta</taxon>
        <taxon>Magnoliopsida</taxon>
        <taxon>eudicotyledons</taxon>
        <taxon>Gunneridae</taxon>
        <taxon>Pentapetalae</taxon>
        <taxon>asterids</taxon>
        <taxon>campanulids</taxon>
        <taxon>Asterales</taxon>
        <taxon>Asteraceae</taxon>
        <taxon>Asteroideae</taxon>
        <taxon>Anthemideae</taxon>
        <taxon>Anthemidinae</taxon>
        <taxon>Tanacetum</taxon>
    </lineage>
</organism>
<accession>A0A6L2JA03</accession>
<evidence type="ECO:0000313" key="9">
    <source>
        <dbReference type="EMBL" id="GEU33709.1"/>
    </source>
</evidence>
<feature type="compositionally biased region" description="Basic and acidic residues" evidence="4">
    <location>
        <begin position="1339"/>
        <end position="1360"/>
    </location>
</feature>
<keyword evidence="1" id="KW-0479">Metal-binding</keyword>
<proteinExistence type="predicted"/>
<evidence type="ECO:0000256" key="4">
    <source>
        <dbReference type="SAM" id="MobiDB-lite"/>
    </source>
</evidence>
<reference evidence="9" key="1">
    <citation type="journal article" date="2019" name="Sci. Rep.">
        <title>Draft genome of Tanacetum cinerariifolium, the natural source of mosquito coil.</title>
        <authorList>
            <person name="Yamashiro T."/>
            <person name="Shiraishi A."/>
            <person name="Satake H."/>
            <person name="Nakayama K."/>
        </authorList>
    </citation>
    <scope>NUCLEOTIDE SEQUENCE</scope>
</reference>
<dbReference type="InterPro" id="IPR013103">
    <property type="entry name" value="RVT_2"/>
</dbReference>
<feature type="region of interest" description="Disordered" evidence="4">
    <location>
        <begin position="1674"/>
        <end position="1698"/>
    </location>
</feature>
<feature type="coiled-coil region" evidence="3">
    <location>
        <begin position="1360"/>
        <end position="1394"/>
    </location>
</feature>
<dbReference type="InterPro" id="IPR025724">
    <property type="entry name" value="GAG-pre-integrase_dom"/>
</dbReference>
<keyword evidence="3" id="KW-0175">Coiled coil</keyword>